<feature type="region of interest" description="Disordered" evidence="1">
    <location>
        <begin position="549"/>
        <end position="661"/>
    </location>
</feature>
<gene>
    <name evidence="2" type="ORF">F2P81_012710</name>
</gene>
<feature type="region of interest" description="Disordered" evidence="1">
    <location>
        <begin position="339"/>
        <end position="537"/>
    </location>
</feature>
<feature type="region of interest" description="Disordered" evidence="1">
    <location>
        <begin position="685"/>
        <end position="724"/>
    </location>
</feature>
<feature type="compositionally biased region" description="Pro residues" evidence="1">
    <location>
        <begin position="230"/>
        <end position="240"/>
    </location>
</feature>
<dbReference type="PANTHER" id="PTHR35077">
    <property type="entry name" value="SIMILAR TO AI661453 PROTEIN"/>
    <property type="match status" value="1"/>
</dbReference>
<feature type="compositionally biased region" description="Polar residues" evidence="1">
    <location>
        <begin position="464"/>
        <end position="477"/>
    </location>
</feature>
<evidence type="ECO:0000313" key="2">
    <source>
        <dbReference type="EMBL" id="KAF0034952.1"/>
    </source>
</evidence>
<dbReference type="AlphaFoldDB" id="A0A6A4SY59"/>
<organism evidence="2 3">
    <name type="scientific">Scophthalmus maximus</name>
    <name type="common">Turbot</name>
    <name type="synonym">Psetta maxima</name>
    <dbReference type="NCBI Taxonomy" id="52904"/>
    <lineage>
        <taxon>Eukaryota</taxon>
        <taxon>Metazoa</taxon>
        <taxon>Chordata</taxon>
        <taxon>Craniata</taxon>
        <taxon>Vertebrata</taxon>
        <taxon>Euteleostomi</taxon>
        <taxon>Actinopterygii</taxon>
        <taxon>Neopterygii</taxon>
        <taxon>Teleostei</taxon>
        <taxon>Neoteleostei</taxon>
        <taxon>Acanthomorphata</taxon>
        <taxon>Carangaria</taxon>
        <taxon>Pleuronectiformes</taxon>
        <taxon>Pleuronectoidei</taxon>
        <taxon>Scophthalmidae</taxon>
        <taxon>Scophthalmus</taxon>
    </lineage>
</organism>
<dbReference type="EMBL" id="VEVO01000011">
    <property type="protein sequence ID" value="KAF0034952.1"/>
    <property type="molecule type" value="Genomic_DNA"/>
</dbReference>
<feature type="compositionally biased region" description="Low complexity" evidence="1">
    <location>
        <begin position="478"/>
        <end position="493"/>
    </location>
</feature>
<feature type="compositionally biased region" description="Basic and acidic residues" evidence="1">
    <location>
        <begin position="736"/>
        <end position="745"/>
    </location>
</feature>
<feature type="compositionally biased region" description="Low complexity" evidence="1">
    <location>
        <begin position="430"/>
        <end position="440"/>
    </location>
</feature>
<evidence type="ECO:0000313" key="3">
    <source>
        <dbReference type="Proteomes" id="UP000438429"/>
    </source>
</evidence>
<dbReference type="Proteomes" id="UP000438429">
    <property type="component" value="Unassembled WGS sequence"/>
</dbReference>
<feature type="compositionally biased region" description="Polar residues" evidence="1">
    <location>
        <begin position="554"/>
        <end position="565"/>
    </location>
</feature>
<comment type="caution">
    <text evidence="2">The sequence shown here is derived from an EMBL/GenBank/DDBJ whole genome shotgun (WGS) entry which is preliminary data.</text>
</comment>
<proteinExistence type="predicted"/>
<feature type="compositionally biased region" description="Pro residues" evidence="1">
    <location>
        <begin position="159"/>
        <end position="169"/>
    </location>
</feature>
<feature type="compositionally biased region" description="Polar residues" evidence="1">
    <location>
        <begin position="643"/>
        <end position="661"/>
    </location>
</feature>
<feature type="compositionally biased region" description="Pro residues" evidence="1">
    <location>
        <begin position="112"/>
        <end position="130"/>
    </location>
</feature>
<feature type="compositionally biased region" description="Polar residues" evidence="1">
    <location>
        <begin position="357"/>
        <end position="391"/>
    </location>
</feature>
<feature type="compositionally biased region" description="Low complexity" evidence="1">
    <location>
        <begin position="170"/>
        <end position="181"/>
    </location>
</feature>
<name>A0A6A4SY59_SCOMX</name>
<feature type="compositionally biased region" description="Polar residues" evidence="1">
    <location>
        <begin position="746"/>
        <end position="758"/>
    </location>
</feature>
<feature type="region of interest" description="Disordered" evidence="1">
    <location>
        <begin position="112"/>
        <end position="138"/>
    </location>
</feature>
<feature type="compositionally biased region" description="Polar residues" evidence="1">
    <location>
        <begin position="244"/>
        <end position="253"/>
    </location>
</feature>
<feature type="compositionally biased region" description="Basic residues" evidence="1">
    <location>
        <begin position="441"/>
        <end position="450"/>
    </location>
</feature>
<feature type="compositionally biased region" description="Pro residues" evidence="1">
    <location>
        <begin position="612"/>
        <end position="638"/>
    </location>
</feature>
<accession>A0A6A4SY59</accession>
<sequence length="781" mass="84227">MKRRTLHFLGRKSQSLFDTNIQIKDMDNVELVLDSPVILESGTASVRSRPTVNHHTSSDHFQGFAVPTPKVPLLPPINGTKANGSVGEDRLSNGSVISVPDLVEGEIFVPAPPSVAPPPPPGSFIPPPPDFMGDLNSLEPATLQSPLALSLEEDLAFLKPPPMAPPKPPSTCSSGSGSSVPVPSPPRAKVPQHPKFAPPPPPKEKQHKTNKAPPVKPIRLSSMSNLDLPPQTPAPPPPVQTPTLSTFNPQNTAKLFNVPQPSVLSRFEIHDTRQMLLLEDSGSVKSVPVKSVPVKSVPVKSVPVKSVPVLVQVDGNVSNMETPIKPISRDVPELKENLQITQPSQPSFSESKKDTKTATVSAQPVVTKPIQTLPQKSPQLQKLNSSHVNTEFSKDKLEISPSQSHRFSPLLDRKLRNLKSSETNGAREGPAASPLALLMAAKKREKHRPTHSLSRENSAKKNEQPSTSVYPSDSSHNSFVVVPRSSSSSSPTSQERIEDSIYSIPMKKSGTPEKPGRPAAVRDQLQSTSPAPSKITAAASVSVMDLVGQKHNAKQSPPKTQSAQPGFNKEGFHFPFLPPPPEFDDTEEIMEPPPSIRPPDPPMKKAPTPTVSLPPPAPVLSPSTKPKPPAPPKLPPPDINVKPKSQIQTKPQVVPTQLQSTLSPNQATLLSILQKKMLEMDHKMVPAKEAESSSEDWGAPLSDENNKIPVVGSATPQSKNYPVVNKATALDMRELESKMAKKHQESSSMKVPTSNGPSKHQYGMSFTVRPGTTHPITPVFK</sequence>
<protein>
    <submittedName>
        <fullName evidence="2">Uncharacterized protein</fullName>
    </submittedName>
</protein>
<feature type="compositionally biased region" description="Pro residues" evidence="1">
    <location>
        <begin position="591"/>
        <end position="601"/>
    </location>
</feature>
<reference evidence="2 3" key="1">
    <citation type="submission" date="2019-06" db="EMBL/GenBank/DDBJ databases">
        <title>Draft genomes of female and male turbot (Scophthalmus maximus).</title>
        <authorList>
            <person name="Xu H."/>
            <person name="Xu X.-W."/>
            <person name="Shao C."/>
            <person name="Chen S."/>
        </authorList>
    </citation>
    <scope>NUCLEOTIDE SEQUENCE [LARGE SCALE GENOMIC DNA]</scope>
    <source>
        <strain evidence="2">Ysfricsl-2016a</strain>
        <tissue evidence="2">Blood</tissue>
    </source>
</reference>
<evidence type="ECO:0000256" key="1">
    <source>
        <dbReference type="SAM" id="MobiDB-lite"/>
    </source>
</evidence>
<feature type="compositionally biased region" description="Polar residues" evidence="1">
    <location>
        <begin position="339"/>
        <end position="349"/>
    </location>
</feature>
<feature type="region of interest" description="Disordered" evidence="1">
    <location>
        <begin position="736"/>
        <end position="781"/>
    </location>
</feature>
<feature type="compositionally biased region" description="Basic and acidic residues" evidence="1">
    <location>
        <begin position="453"/>
        <end position="463"/>
    </location>
</feature>
<feature type="region of interest" description="Disordered" evidence="1">
    <location>
        <begin position="158"/>
        <end position="253"/>
    </location>
</feature>
<dbReference type="PANTHER" id="PTHR35077:SF2">
    <property type="entry name" value="SIMILAR TO AI661453 PROTEIN"/>
    <property type="match status" value="1"/>
</dbReference>